<sequence length="962" mass="102167">MKSRFLPYIFSLLLLFATGGIQLFAQMTVTDNQTAAQLVDKLTGAGVVVLNPTMTCPTISNGVFSVAGGSTLNIDSGIVLSSGRAMTIPGSQGVNGANTGPGPAAFTSGASVDANLSTLVTQSLNDLCRLEFDFVPAGDSVKFDYVFASSEYQGYSCSIFNDVFGFFISGPGITGTYNMAVIPGTSIPICVNSTTNPTVNPPSDIALCNGMGTGSPFSMYYVNNAGGATVTYRGFTTVFTAAAQVNACDTYHLKLAIADCTDGNLDSGVFLKAGSLTSTALYVKTTGGGGLETPYTNTVRGCPPGVVRVSRSGNTGQPITIPLTYAGTAVNGLDYSPLPSSITIPAGDSVASLYVNGIVMNPAVGPKSVIVSILSPYNCSSTNQPIVLASDTIMILDSIYVKILNPDTAICRGKHVDLKVEADTLLKFSWTPATSVNNPLGQNVTVTPTAPTSYTVSVTLPVGTGCPPSTDHVFIDVKDTPKVNLGPDKVTCGDAVQLNAATTPLNPDETFLWTPATALSSATIRNPISTPTGDMIYSVTVNPGAVGCDGHDTIKIRLLPDHITVLNADTVVCDGALIQLRVEGDTAFHYNWNPEQDIADPLVPNSVLTAHTTGWYTLTASYPGCVSMPDSFHVEVQPNPIVNIGPDRTICTYDTINLYAAVTPAYNNYSYLWQPGTAVSDSTINMPVFSQDESVMPLWVIVKTPNGCTGGDTMRITVHPGDFMLVSPLDTGVCPPALVQLKATGAQGYLWSPSYGLDDVTSATPIATPLSSTDYTVIGTSNFNCYDTQVVSFKVYPAAAINLPDSVQIWPGERYQIDPGGNCLYFEWFPSSGLNAANISNPLASPEVRTRYFVTARTEYGCELKDSIDVLVNTESLLDLPNAFVPTDGDLKIVKRGLANLKYFRIFNRWGNMVFETNNIDQGWDGRYKGQVQPMGVYIYSVDAETSTGKKFRKDGNVTLIR</sequence>
<dbReference type="Gene3D" id="2.60.40.2030">
    <property type="match status" value="1"/>
</dbReference>
<evidence type="ECO:0000313" key="2">
    <source>
        <dbReference type="Proteomes" id="UP000240572"/>
    </source>
</evidence>
<dbReference type="NCBIfam" id="NF038133">
    <property type="entry name" value="choice_anch_L"/>
    <property type="match status" value="1"/>
</dbReference>
<organism evidence="1 2">
    <name type="scientific">Taibaiella chishuiensis</name>
    <dbReference type="NCBI Taxonomy" id="1434707"/>
    <lineage>
        <taxon>Bacteria</taxon>
        <taxon>Pseudomonadati</taxon>
        <taxon>Bacteroidota</taxon>
        <taxon>Chitinophagia</taxon>
        <taxon>Chitinophagales</taxon>
        <taxon>Chitinophagaceae</taxon>
        <taxon>Taibaiella</taxon>
    </lineage>
</organism>
<dbReference type="Proteomes" id="UP000240572">
    <property type="component" value="Unassembled WGS sequence"/>
</dbReference>
<evidence type="ECO:0000313" key="1">
    <source>
        <dbReference type="EMBL" id="PSK94134.1"/>
    </source>
</evidence>
<accession>A0A2P8DA82</accession>
<reference evidence="1 2" key="1">
    <citation type="submission" date="2018-03" db="EMBL/GenBank/DDBJ databases">
        <title>Genomic Encyclopedia of Type Strains, Phase III (KMG-III): the genomes of soil and plant-associated and newly described type strains.</title>
        <authorList>
            <person name="Whitman W."/>
        </authorList>
    </citation>
    <scope>NUCLEOTIDE SEQUENCE [LARGE SCALE GENOMIC DNA]</scope>
    <source>
        <strain evidence="1 2">CGMCC 1.12700</strain>
    </source>
</reference>
<name>A0A2P8DA82_9BACT</name>
<keyword evidence="2" id="KW-1185">Reference proteome</keyword>
<protein>
    <submittedName>
        <fullName evidence="1">Gliding motility-associated-like protein</fullName>
    </submittedName>
</protein>
<gene>
    <name evidence="1" type="ORF">B0I18_101285</name>
</gene>
<dbReference type="InterPro" id="IPR049804">
    <property type="entry name" value="Choice_anch_L"/>
</dbReference>
<dbReference type="EMBL" id="PYGD01000001">
    <property type="protein sequence ID" value="PSK94134.1"/>
    <property type="molecule type" value="Genomic_DNA"/>
</dbReference>
<dbReference type="InterPro" id="IPR038081">
    <property type="entry name" value="CalX-like_sf"/>
</dbReference>
<dbReference type="Pfam" id="PF13585">
    <property type="entry name" value="CHU_C"/>
    <property type="match status" value="1"/>
</dbReference>
<dbReference type="AlphaFoldDB" id="A0A2P8DA82"/>
<dbReference type="SUPFAM" id="SSF141072">
    <property type="entry name" value="CalX-like"/>
    <property type="match status" value="1"/>
</dbReference>
<proteinExistence type="predicted"/>
<comment type="caution">
    <text evidence="1">The sequence shown here is derived from an EMBL/GenBank/DDBJ whole genome shotgun (WGS) entry which is preliminary data.</text>
</comment>
<dbReference type="OrthoDB" id="602611at2"/>
<dbReference type="RefSeq" id="WP_106520861.1">
    <property type="nucleotide sequence ID" value="NZ_PYGD01000001.1"/>
</dbReference>